<dbReference type="Pfam" id="PF05426">
    <property type="entry name" value="Alginate_lyase"/>
    <property type="match status" value="1"/>
</dbReference>
<dbReference type="InterPro" id="IPR008397">
    <property type="entry name" value="Alginate_lyase_dom"/>
</dbReference>
<protein>
    <submittedName>
        <fullName evidence="4">Alginate lyase family protein</fullName>
    </submittedName>
</protein>
<evidence type="ECO:0000259" key="3">
    <source>
        <dbReference type="Pfam" id="PF05426"/>
    </source>
</evidence>
<dbReference type="GO" id="GO:0042597">
    <property type="term" value="C:periplasmic space"/>
    <property type="evidence" value="ECO:0007669"/>
    <property type="project" value="InterPro"/>
</dbReference>
<evidence type="ECO:0000313" key="5">
    <source>
        <dbReference type="Proteomes" id="UP000524321"/>
    </source>
</evidence>
<dbReference type="AlphaFoldDB" id="A0A7Y6PI84"/>
<accession>A0A7Y6PI84</accession>
<evidence type="ECO:0000256" key="2">
    <source>
        <dbReference type="ARBA" id="ARBA00023239"/>
    </source>
</evidence>
<comment type="caution">
    <text evidence="4">The sequence shown here is derived from an EMBL/GenBank/DDBJ whole genome shotgun (WGS) entry which is preliminary data.</text>
</comment>
<keyword evidence="2 4" id="KW-0456">Lyase</keyword>
<dbReference type="RefSeq" id="WP_176350846.1">
    <property type="nucleotide sequence ID" value="NZ_JABWDJ010000336.1"/>
</dbReference>
<feature type="non-terminal residue" evidence="4">
    <location>
        <position position="1"/>
    </location>
</feature>
<dbReference type="InterPro" id="IPR008929">
    <property type="entry name" value="Chondroitin_lyas"/>
</dbReference>
<organism evidence="4 5">
    <name type="scientific">Phocaeicola vulgatus</name>
    <name type="common">Bacteroides vulgatus</name>
    <dbReference type="NCBI Taxonomy" id="821"/>
    <lineage>
        <taxon>Bacteria</taxon>
        <taxon>Pseudomonadati</taxon>
        <taxon>Bacteroidota</taxon>
        <taxon>Bacteroidia</taxon>
        <taxon>Bacteroidales</taxon>
        <taxon>Bacteroidaceae</taxon>
        <taxon>Phocaeicola</taxon>
    </lineage>
</organism>
<dbReference type="EMBL" id="JABWDJ010000336">
    <property type="protein sequence ID" value="NVB76307.1"/>
    <property type="molecule type" value="Genomic_DNA"/>
</dbReference>
<evidence type="ECO:0000313" key="4">
    <source>
        <dbReference type="EMBL" id="NVB76307.1"/>
    </source>
</evidence>
<evidence type="ECO:0000256" key="1">
    <source>
        <dbReference type="ARBA" id="ARBA00022729"/>
    </source>
</evidence>
<proteinExistence type="predicted"/>
<sequence>LDRMKAMVKAKHEPYYSTFLKLKESPYSSLNTQVINRGKQIREGRFNATIGVDGRRAHDLALLWHLTGDEAYARKAVEYLNANSYYTNTSSRGTGPLDNGKIYLLIDAAELMRDYSGWKVEDQQRFKNMLVYPGYSNTEDFSSKYANYWDDSK</sequence>
<feature type="non-terminal residue" evidence="4">
    <location>
        <position position="153"/>
    </location>
</feature>
<feature type="domain" description="Alginate lyase" evidence="3">
    <location>
        <begin position="50"/>
        <end position="128"/>
    </location>
</feature>
<gene>
    <name evidence="4" type="ORF">HUV05_23015</name>
</gene>
<dbReference type="SUPFAM" id="SSF48230">
    <property type="entry name" value="Chondroitin AC/alginate lyase"/>
    <property type="match status" value="1"/>
</dbReference>
<dbReference type="Gene3D" id="1.50.10.100">
    <property type="entry name" value="Chondroitin AC/alginate lyase"/>
    <property type="match status" value="1"/>
</dbReference>
<dbReference type="GO" id="GO:0016829">
    <property type="term" value="F:lyase activity"/>
    <property type="evidence" value="ECO:0007669"/>
    <property type="project" value="UniProtKB-KW"/>
</dbReference>
<dbReference type="Proteomes" id="UP000524321">
    <property type="component" value="Unassembled WGS sequence"/>
</dbReference>
<name>A0A7Y6PI84_PHOVU</name>
<reference evidence="4 5" key="1">
    <citation type="submission" date="2020-04" db="EMBL/GenBank/DDBJ databases">
        <authorList>
            <person name="Pieper L."/>
        </authorList>
    </citation>
    <scope>NUCLEOTIDE SEQUENCE [LARGE SCALE GENOMIC DNA]</scope>
    <source>
        <strain evidence="4 5">B33</strain>
    </source>
</reference>
<reference evidence="4 5" key="2">
    <citation type="submission" date="2020-07" db="EMBL/GenBank/DDBJ databases">
        <title>Bacterial metabolism rescues the inhibition of intestinal drug absorption by food and drug additives.</title>
        <authorList>
            <person name="Zou L."/>
            <person name="Spanogiannopoulos P."/>
            <person name="Chien H.-C."/>
            <person name="Pieper L.M."/>
            <person name="Cai W."/>
            <person name="Khuri N."/>
            <person name="Pottel J."/>
            <person name="Vora B."/>
            <person name="Ni Z."/>
            <person name="Tsakalozou E."/>
            <person name="Zhang W."/>
            <person name="Shoichet B.K."/>
            <person name="Giacomini K.M."/>
            <person name="Turnbaugh P.J."/>
        </authorList>
    </citation>
    <scope>NUCLEOTIDE SEQUENCE [LARGE SCALE GENOMIC DNA]</scope>
    <source>
        <strain evidence="4 5">B33</strain>
    </source>
</reference>
<keyword evidence="1" id="KW-0732">Signal</keyword>